<feature type="signal peptide" evidence="2">
    <location>
        <begin position="1"/>
        <end position="23"/>
    </location>
</feature>
<evidence type="ECO:0000313" key="3">
    <source>
        <dbReference type="EMBL" id="DAD31279.1"/>
    </source>
</evidence>
<comment type="caution">
    <text evidence="3">The sequence shown here is derived from an EMBL/GenBank/DDBJ whole genome shotgun (WGS) entry which is preliminary data.</text>
</comment>
<dbReference type="Proteomes" id="UP000607653">
    <property type="component" value="Unassembled WGS sequence"/>
</dbReference>
<name>A0A822YJ06_NELNU</name>
<evidence type="ECO:0000256" key="1">
    <source>
        <dbReference type="SAM" id="MobiDB-lite"/>
    </source>
</evidence>
<dbReference type="PANTHER" id="PTHR33474">
    <property type="entry name" value="TRANSMEMBRANE PROTEIN"/>
    <property type="match status" value="1"/>
</dbReference>
<evidence type="ECO:0000256" key="2">
    <source>
        <dbReference type="SAM" id="SignalP"/>
    </source>
</evidence>
<feature type="chain" id="PRO_5032327342" evidence="2">
    <location>
        <begin position="24"/>
        <end position="92"/>
    </location>
</feature>
<accession>A0A822YJ06</accession>
<keyword evidence="2" id="KW-0732">Signal</keyword>
<evidence type="ECO:0000313" key="4">
    <source>
        <dbReference type="Proteomes" id="UP000607653"/>
    </source>
</evidence>
<dbReference type="AlphaFoldDB" id="A0A822YJ06"/>
<proteinExistence type="predicted"/>
<feature type="region of interest" description="Disordered" evidence="1">
    <location>
        <begin position="73"/>
        <end position="92"/>
    </location>
</feature>
<dbReference type="PANTHER" id="PTHR33474:SF2">
    <property type="entry name" value="TRANSMEMBRANE PROTEIN"/>
    <property type="match status" value="1"/>
</dbReference>
<keyword evidence="4" id="KW-1185">Reference proteome</keyword>
<sequence length="92" mass="10511">MARSLLHLLVILLGFSHLISLNAVPIRRTRDILSFTRVLPASDNNTHRHQEASTEESWEEKFMSDRIDLEKNDYAPVANGRHTPPKPAPIRT</sequence>
<protein>
    <submittedName>
        <fullName evidence="3">Uncharacterized protein</fullName>
    </submittedName>
</protein>
<organism evidence="3 4">
    <name type="scientific">Nelumbo nucifera</name>
    <name type="common">Sacred lotus</name>
    <dbReference type="NCBI Taxonomy" id="4432"/>
    <lineage>
        <taxon>Eukaryota</taxon>
        <taxon>Viridiplantae</taxon>
        <taxon>Streptophyta</taxon>
        <taxon>Embryophyta</taxon>
        <taxon>Tracheophyta</taxon>
        <taxon>Spermatophyta</taxon>
        <taxon>Magnoliopsida</taxon>
        <taxon>Proteales</taxon>
        <taxon>Nelumbonaceae</taxon>
        <taxon>Nelumbo</taxon>
    </lineage>
</organism>
<reference evidence="3 4" key="1">
    <citation type="journal article" date="2020" name="Mol. Biol. Evol.">
        <title>Distinct Expression and Methylation Patterns for Genes with Different Fates following a Single Whole-Genome Duplication in Flowering Plants.</title>
        <authorList>
            <person name="Shi T."/>
            <person name="Rahmani R.S."/>
            <person name="Gugger P.F."/>
            <person name="Wang M."/>
            <person name="Li H."/>
            <person name="Zhang Y."/>
            <person name="Li Z."/>
            <person name="Wang Q."/>
            <person name="Van de Peer Y."/>
            <person name="Marchal K."/>
            <person name="Chen J."/>
        </authorList>
    </citation>
    <scope>NUCLEOTIDE SEQUENCE [LARGE SCALE GENOMIC DNA]</scope>
    <source>
        <tissue evidence="3">Leaf</tissue>
    </source>
</reference>
<dbReference type="EMBL" id="DUZY01000003">
    <property type="protein sequence ID" value="DAD31279.1"/>
    <property type="molecule type" value="Genomic_DNA"/>
</dbReference>
<gene>
    <name evidence="3" type="ORF">HUJ06_010130</name>
</gene>